<reference evidence="3" key="1">
    <citation type="journal article" date="2019" name="Int. J. Syst. Evol. Microbiol.">
        <title>The Global Catalogue of Microorganisms (GCM) 10K type strain sequencing project: providing services to taxonomists for standard genome sequencing and annotation.</title>
        <authorList>
            <consortium name="The Broad Institute Genomics Platform"/>
            <consortium name="The Broad Institute Genome Sequencing Center for Infectious Disease"/>
            <person name="Wu L."/>
            <person name="Ma J."/>
        </authorList>
    </citation>
    <scope>NUCLEOTIDE SEQUENCE [LARGE SCALE GENOMIC DNA]</scope>
    <source>
        <strain evidence="3">CCM 7044</strain>
    </source>
</reference>
<dbReference type="SUPFAM" id="SSF53850">
    <property type="entry name" value="Periplasmic binding protein-like II"/>
    <property type="match status" value="1"/>
</dbReference>
<name>A0ABW5W5Z3_9MICO</name>
<evidence type="ECO:0000313" key="3">
    <source>
        <dbReference type="Proteomes" id="UP001597479"/>
    </source>
</evidence>
<accession>A0ABW5W5Z3</accession>
<comment type="caution">
    <text evidence="2">The sequence shown here is derived from an EMBL/GenBank/DDBJ whole genome shotgun (WGS) entry which is preliminary data.</text>
</comment>
<dbReference type="InterPro" id="IPR006059">
    <property type="entry name" value="SBP"/>
</dbReference>
<organism evidence="2 3">
    <name type="scientific">Promicromonospora vindobonensis</name>
    <dbReference type="NCBI Taxonomy" id="195748"/>
    <lineage>
        <taxon>Bacteria</taxon>
        <taxon>Bacillati</taxon>
        <taxon>Actinomycetota</taxon>
        <taxon>Actinomycetes</taxon>
        <taxon>Micrococcales</taxon>
        <taxon>Promicromonosporaceae</taxon>
        <taxon>Promicromonospora</taxon>
    </lineage>
</organism>
<dbReference type="PROSITE" id="PS51257">
    <property type="entry name" value="PROKAR_LIPOPROTEIN"/>
    <property type="match status" value="1"/>
</dbReference>
<evidence type="ECO:0000256" key="1">
    <source>
        <dbReference type="SAM" id="SignalP"/>
    </source>
</evidence>
<gene>
    <name evidence="2" type="ORF">ACFS27_29045</name>
</gene>
<dbReference type="Pfam" id="PF01547">
    <property type="entry name" value="SBP_bac_1"/>
    <property type="match status" value="1"/>
</dbReference>
<dbReference type="Gene3D" id="3.40.190.10">
    <property type="entry name" value="Periplasmic binding protein-like II"/>
    <property type="match status" value="2"/>
</dbReference>
<dbReference type="PANTHER" id="PTHR43649:SF12">
    <property type="entry name" value="DIACETYLCHITOBIOSE BINDING PROTEIN DASA"/>
    <property type="match status" value="1"/>
</dbReference>
<evidence type="ECO:0000313" key="2">
    <source>
        <dbReference type="EMBL" id="MFD2797636.1"/>
    </source>
</evidence>
<dbReference type="PANTHER" id="PTHR43649">
    <property type="entry name" value="ARABINOSE-BINDING PROTEIN-RELATED"/>
    <property type="match status" value="1"/>
</dbReference>
<dbReference type="RefSeq" id="WP_377190826.1">
    <property type="nucleotide sequence ID" value="NZ_JBHUOG010000002.1"/>
</dbReference>
<sequence>MRITRRKTAAGMAASVLAVTLTACSVGGDGDDGGGEAGAIDMESQVGYMEDFEAGTTFKATEPVSFSLLYRDHPNYPFKADWPIIQHLEENQNVTFDYENVPLEDMAQRRSVLVSSGDAPDIMPVTYPGDEAQFVSGGALLPISDYVQYMPNFQQKVEEWDLQEEIDAQKQEDGKFYMIPGIHEITIPGAYTVAIRKDLWEEAGLEHPKTWDELAEQLQVIKDENPDLKYPMTDRWSTNGPIEATISAAAPNFGTVAGWGYVLGLQWNQDEGVYEYAGGSDEYKTLVEYFAGLVEDGLLDPEAVTQEDEQAEQKFASGQAAAIGTNDQVILEYRKAFDEIGDKDSEIEMITVPGGPAGDYVPGGSRRESGLMFAAGAAEQEDFLAMLQYVDWLYYSDEGMEFAKWGVEGETFEREGDKRVLKDDVTWGALNEGAPKLLNADFGYYNGVFSLAHGSSEDLDLSMRSEESIKYIEDMNATKEELEIPPAVAYDEMEQEQAGLQQTTLQDMVFQATAQFILGQRSLDEWDAYVAELEGAGMQEYVDRANSAAGVTE</sequence>
<protein>
    <submittedName>
        <fullName evidence="2">Extracellular solute-binding protein</fullName>
    </submittedName>
</protein>
<dbReference type="Proteomes" id="UP001597479">
    <property type="component" value="Unassembled WGS sequence"/>
</dbReference>
<keyword evidence="3" id="KW-1185">Reference proteome</keyword>
<dbReference type="CDD" id="cd13583">
    <property type="entry name" value="PBP2_AlgQ_like_4"/>
    <property type="match status" value="1"/>
</dbReference>
<keyword evidence="1" id="KW-0732">Signal</keyword>
<feature type="signal peptide" evidence="1">
    <location>
        <begin position="1"/>
        <end position="23"/>
    </location>
</feature>
<dbReference type="EMBL" id="JBHUOG010000002">
    <property type="protein sequence ID" value="MFD2797636.1"/>
    <property type="molecule type" value="Genomic_DNA"/>
</dbReference>
<proteinExistence type="predicted"/>
<dbReference type="InterPro" id="IPR050490">
    <property type="entry name" value="Bact_solute-bd_prot1"/>
</dbReference>
<feature type="chain" id="PRO_5047384385" evidence="1">
    <location>
        <begin position="24"/>
        <end position="553"/>
    </location>
</feature>